<protein>
    <submittedName>
        <fullName evidence="1">Uncharacterized protein</fullName>
    </submittedName>
</protein>
<reference evidence="1 2" key="1">
    <citation type="journal article" date="2015" name="Nature">
        <title>rRNA introns, odd ribosomes, and small enigmatic genomes across a large radiation of phyla.</title>
        <authorList>
            <person name="Brown C.T."/>
            <person name="Hug L.A."/>
            <person name="Thomas B.C."/>
            <person name="Sharon I."/>
            <person name="Castelle C.J."/>
            <person name="Singh A."/>
            <person name="Wilkins M.J."/>
            <person name="Williams K.H."/>
            <person name="Banfield J.F."/>
        </authorList>
    </citation>
    <scope>NUCLEOTIDE SEQUENCE [LARGE SCALE GENOMIC DNA]</scope>
</reference>
<evidence type="ECO:0000313" key="2">
    <source>
        <dbReference type="Proteomes" id="UP000034705"/>
    </source>
</evidence>
<dbReference type="EMBL" id="LCMG01000008">
    <property type="protein sequence ID" value="KKU33577.1"/>
    <property type="molecule type" value="Genomic_DNA"/>
</dbReference>
<dbReference type="AlphaFoldDB" id="A0A0G1PLJ9"/>
<name>A0A0G1PLJ9_9BACT</name>
<organism evidence="1 2">
    <name type="scientific">Candidatus Uhrbacteria bacterium GW2011_GWF2_46_218</name>
    <dbReference type="NCBI Taxonomy" id="1619001"/>
    <lineage>
        <taxon>Bacteria</taxon>
        <taxon>Candidatus Uhriibacteriota</taxon>
    </lineage>
</organism>
<gene>
    <name evidence="1" type="ORF">UX45_C0008G0026</name>
</gene>
<accession>A0A0G1PLJ9</accession>
<evidence type="ECO:0000313" key="1">
    <source>
        <dbReference type="EMBL" id="KKU33577.1"/>
    </source>
</evidence>
<dbReference type="Proteomes" id="UP000034705">
    <property type="component" value="Unassembled WGS sequence"/>
</dbReference>
<proteinExistence type="predicted"/>
<sequence length="297" mass="32184">MAKKRSTSLINLREYVPAALANGGRSAGEILSVLGAVSSGRDPIDDSGNRVDAKTVSEIKEAVGTDPNTALRILSSDNATGLSRFGRAQALDAVIGLVGDDEASAEMVRAQFTASALVDIVRAQGDLPSAIAMIAEADIVFDAMLSDAFDTEDRERFSHFVLLSWAAKLKDREDWGDMLEEDVEGTGRSLREVIISAVMFVHRPFDANDDEDLHDGEYADGEDTTLSGEVVEIFGRYGIEVDSFEEISDYRIEVDDDELDEARRCYTQRRAALRAAPLLEAEDAASATQDVADGLDL</sequence>
<comment type="caution">
    <text evidence="1">The sequence shown here is derived from an EMBL/GenBank/DDBJ whole genome shotgun (WGS) entry which is preliminary data.</text>
</comment>